<dbReference type="WBParaSite" id="PDA_v2.g24695.t1">
    <property type="protein sequence ID" value="PDA_v2.g24695.t1"/>
    <property type="gene ID" value="PDA_v2.g24695"/>
</dbReference>
<protein>
    <submittedName>
        <fullName evidence="2">Uncharacterized protein</fullName>
    </submittedName>
</protein>
<evidence type="ECO:0000313" key="2">
    <source>
        <dbReference type="WBParaSite" id="PDA_v2.g24695.t1"/>
    </source>
</evidence>
<dbReference type="AlphaFoldDB" id="A0A914Q0L2"/>
<keyword evidence="1" id="KW-1185">Reference proteome</keyword>
<dbReference type="Proteomes" id="UP000887578">
    <property type="component" value="Unplaced"/>
</dbReference>
<organism evidence="1 2">
    <name type="scientific">Panagrolaimus davidi</name>
    <dbReference type="NCBI Taxonomy" id="227884"/>
    <lineage>
        <taxon>Eukaryota</taxon>
        <taxon>Metazoa</taxon>
        <taxon>Ecdysozoa</taxon>
        <taxon>Nematoda</taxon>
        <taxon>Chromadorea</taxon>
        <taxon>Rhabditida</taxon>
        <taxon>Tylenchina</taxon>
        <taxon>Panagrolaimomorpha</taxon>
        <taxon>Panagrolaimoidea</taxon>
        <taxon>Panagrolaimidae</taxon>
        <taxon>Panagrolaimus</taxon>
    </lineage>
</organism>
<proteinExistence type="predicted"/>
<name>A0A914Q0L2_9BILA</name>
<accession>A0A914Q0L2</accession>
<sequence>MNSIYLTLRHQSFSLPNSIIYYITKNPKTPKCYQKMIKCCKYFFFKNPILVLHSLFFKFGQWKTCSSGKFCDVINAKILNLENTSFKVWIRNTVRICASNQSDSNLICSIIPRIYKCDAACFSISNVTLYFDQFLSFASASDYLTFDNTIIKLRNEKPISIPVIVENLPKITTITFYNTHTLNINSNTIKELIKLPKFSEIMSFEIYNILESFDIDTLYNYIKKKRNTQFYLKFAASVSETYKNRLEEIVDELLGADSNLLISYITFPGMDETKRKRLLNRYMTSF</sequence>
<evidence type="ECO:0000313" key="1">
    <source>
        <dbReference type="Proteomes" id="UP000887578"/>
    </source>
</evidence>
<reference evidence="2" key="1">
    <citation type="submission" date="2022-11" db="UniProtKB">
        <authorList>
            <consortium name="WormBaseParasite"/>
        </authorList>
    </citation>
    <scope>IDENTIFICATION</scope>
</reference>